<dbReference type="EMBL" id="JAUSWN010000020">
    <property type="protein sequence ID" value="MDQ0480468.1"/>
    <property type="molecule type" value="Genomic_DNA"/>
</dbReference>
<feature type="binding site" evidence="7">
    <location>
        <position position="174"/>
    </location>
    <ligand>
        <name>3-phosphoshikimate</name>
        <dbReference type="ChEBI" id="CHEBI:145989"/>
    </ligand>
</feature>
<comment type="catalytic activity">
    <reaction evidence="6">
        <text>3-phosphoshikimate + phosphoenolpyruvate = 5-O-(1-carboxyvinyl)-3-phosphoshikimate + phosphate</text>
        <dbReference type="Rhea" id="RHEA:21256"/>
        <dbReference type="ChEBI" id="CHEBI:43474"/>
        <dbReference type="ChEBI" id="CHEBI:57701"/>
        <dbReference type="ChEBI" id="CHEBI:58702"/>
        <dbReference type="ChEBI" id="CHEBI:145989"/>
        <dbReference type="EC" id="2.5.1.19"/>
    </reaction>
    <physiologicalReaction direction="left-to-right" evidence="6">
        <dbReference type="Rhea" id="RHEA:21257"/>
    </physiologicalReaction>
</comment>
<dbReference type="EC" id="2.5.1.19" evidence="7"/>
<feature type="binding site" evidence="7">
    <location>
        <position position="376"/>
    </location>
    <ligand>
        <name>phosphoenolpyruvate</name>
        <dbReference type="ChEBI" id="CHEBI:58702"/>
    </ligand>
</feature>
<feature type="binding site" evidence="7">
    <location>
        <position position="22"/>
    </location>
    <ligand>
        <name>3-phosphoshikimate</name>
        <dbReference type="ChEBI" id="CHEBI:145989"/>
    </ligand>
</feature>
<accession>A0ABU0JTP4</accession>
<feature type="binding site" evidence="7">
    <location>
        <position position="101"/>
    </location>
    <ligand>
        <name>phosphoenolpyruvate</name>
        <dbReference type="ChEBI" id="CHEBI:58702"/>
    </ligand>
</feature>
<feature type="binding site" evidence="7">
    <location>
        <position position="172"/>
    </location>
    <ligand>
        <name>3-phosphoshikimate</name>
        <dbReference type="ChEBI" id="CHEBI:145989"/>
    </ligand>
</feature>
<dbReference type="HAMAP" id="MF_00210">
    <property type="entry name" value="EPSP_synth"/>
    <property type="match status" value="1"/>
</dbReference>
<dbReference type="InterPro" id="IPR006264">
    <property type="entry name" value="EPSP_synthase"/>
</dbReference>
<reference evidence="9 10" key="1">
    <citation type="submission" date="2023-07" db="EMBL/GenBank/DDBJ databases">
        <title>Genomic Encyclopedia of Type Strains, Phase IV (KMG-IV): sequencing the most valuable type-strain genomes for metagenomic binning, comparative biology and taxonomic classification.</title>
        <authorList>
            <person name="Goeker M."/>
        </authorList>
    </citation>
    <scope>NUCLEOTIDE SEQUENCE [LARGE SCALE GENOMIC DNA]</scope>
    <source>
        <strain evidence="9 10">DSM 1400</strain>
    </source>
</reference>
<keyword evidence="7" id="KW-0963">Cytoplasm</keyword>
<evidence type="ECO:0000256" key="3">
    <source>
        <dbReference type="ARBA" id="ARBA00022605"/>
    </source>
</evidence>
<evidence type="ECO:0000313" key="10">
    <source>
        <dbReference type="Proteomes" id="UP001224418"/>
    </source>
</evidence>
<comment type="caution">
    <text evidence="7">Lacks conserved residue(s) required for the propagation of feature annotation.</text>
</comment>
<evidence type="ECO:0000256" key="5">
    <source>
        <dbReference type="ARBA" id="ARBA00023141"/>
    </source>
</evidence>
<proteinExistence type="inferred from homology"/>
<comment type="subunit">
    <text evidence="7">Monomer.</text>
</comment>
<protein>
    <recommendedName>
        <fullName evidence="7">3-phosphoshikimate 1-carboxyvinyltransferase</fullName>
        <ecNumber evidence="7">2.5.1.19</ecNumber>
    </recommendedName>
    <alternativeName>
        <fullName evidence="7">5-enolpyruvylshikimate-3-phosphate synthase</fullName>
        <shortName evidence="7">EPSP synthase</shortName>
        <shortName evidence="7">EPSPS</shortName>
    </alternativeName>
</protein>
<feature type="binding site" evidence="7">
    <location>
        <position position="200"/>
    </location>
    <ligand>
        <name>3-phosphoshikimate</name>
        <dbReference type="ChEBI" id="CHEBI:145989"/>
    </ligand>
</feature>
<name>A0ABU0JTP4_HATLI</name>
<dbReference type="Pfam" id="PF00275">
    <property type="entry name" value="EPSP_synthase"/>
    <property type="match status" value="1"/>
</dbReference>
<dbReference type="PANTHER" id="PTHR21090">
    <property type="entry name" value="AROM/DEHYDROQUINATE SYNTHASE"/>
    <property type="match status" value="1"/>
</dbReference>
<keyword evidence="5 7" id="KW-0057">Aromatic amino acid biosynthesis</keyword>
<dbReference type="InterPro" id="IPR036968">
    <property type="entry name" value="Enolpyruvate_Tfrase_sf"/>
</dbReference>
<keyword evidence="4 7" id="KW-0808">Transferase</keyword>
<comment type="function">
    <text evidence="7">Catalyzes the transfer of the enolpyruvyl moiety of phosphoenolpyruvate (PEP) to the 5-hydroxyl of shikimate-3-phosphate (S3P) to produce enolpyruvyl shikimate-3-phosphate and inorganic phosphate.</text>
</comment>
<sequence length="425" mass="47466">MNSIKIKPSKLRGHIIIPPSKSLSHRAIICAALCNKGESIISNLILSEDIKATIDGVKALGANTELIKEENNIYKLKVTKSQYDIDLKKDKKISINCRESGSTLRFLIPLGVALKEECEFTGYGKLVERPLEVYYKIFDEQGIVYENNNGKLPLKVKGKLKSGQFKVEGNISSQFISGLFFTLPLLSDNSQIKIINNLESKGYIDLTLDILKKFNIHIENNNYEEFLVKGNSEYKALNYKVEGDYSQGAFFLVAKELGNKVLCEGLEENSLQGDKEILNIISKFQDLKENEIVIDASQIPDLVPILTVLACLQENKITKIIKAERLRIKESDRLKAIATELNKLGGEVNELPDGLVIKGKNTLKGGAKVSSWNDHRIAMALAIAATRCEEEVILEGFEAVNKSYPDFWNDYKSLGGEIYELSLGK</sequence>
<feature type="binding site" evidence="7">
    <location>
        <position position="21"/>
    </location>
    <ligand>
        <name>3-phosphoshikimate</name>
        <dbReference type="ChEBI" id="CHEBI:145989"/>
    </ligand>
</feature>
<feature type="binding site" evidence="7">
    <location>
        <position position="301"/>
    </location>
    <ligand>
        <name>3-phosphoshikimate</name>
        <dbReference type="ChEBI" id="CHEBI:145989"/>
    </ligand>
</feature>
<feature type="active site" description="Proton acceptor" evidence="7">
    <location>
        <position position="301"/>
    </location>
</feature>
<dbReference type="CDD" id="cd01556">
    <property type="entry name" value="EPSP_synthase"/>
    <property type="match status" value="1"/>
</dbReference>
<dbReference type="InterPro" id="IPR001986">
    <property type="entry name" value="Enolpyruvate_Tfrase_dom"/>
</dbReference>
<feature type="binding site" evidence="7">
    <location>
        <position position="129"/>
    </location>
    <ligand>
        <name>phosphoenolpyruvate</name>
        <dbReference type="ChEBI" id="CHEBI:58702"/>
    </ligand>
</feature>
<feature type="binding site" evidence="7">
    <location>
        <position position="21"/>
    </location>
    <ligand>
        <name>phosphoenolpyruvate</name>
        <dbReference type="ChEBI" id="CHEBI:58702"/>
    </ligand>
</feature>
<feature type="binding site" evidence="7">
    <location>
        <position position="329"/>
    </location>
    <ligand>
        <name>3-phosphoshikimate</name>
        <dbReference type="ChEBI" id="CHEBI:145989"/>
    </ligand>
</feature>
<dbReference type="Gene3D" id="3.65.10.10">
    <property type="entry name" value="Enolpyruvate transferase domain"/>
    <property type="match status" value="2"/>
</dbReference>
<evidence type="ECO:0000256" key="7">
    <source>
        <dbReference type="HAMAP-Rule" id="MF_00210"/>
    </source>
</evidence>
<feature type="binding site" evidence="7">
    <location>
        <position position="333"/>
    </location>
    <ligand>
        <name>phosphoenolpyruvate</name>
        <dbReference type="ChEBI" id="CHEBI:58702"/>
    </ligand>
</feature>
<comment type="subcellular location">
    <subcellularLocation>
        <location evidence="7">Cytoplasm</location>
    </subcellularLocation>
</comment>
<keyword evidence="3 7" id="KW-0028">Amino-acid biosynthesis</keyword>
<feature type="binding site" evidence="7">
    <location>
        <position position="173"/>
    </location>
    <ligand>
        <name>3-phosphoshikimate</name>
        <dbReference type="ChEBI" id="CHEBI:145989"/>
    </ligand>
</feature>
<evidence type="ECO:0000256" key="4">
    <source>
        <dbReference type="ARBA" id="ARBA00022679"/>
    </source>
</evidence>
<organism evidence="9 10">
    <name type="scientific">Hathewaya limosa</name>
    <name type="common">Clostridium limosum</name>
    <dbReference type="NCBI Taxonomy" id="1536"/>
    <lineage>
        <taxon>Bacteria</taxon>
        <taxon>Bacillati</taxon>
        <taxon>Bacillota</taxon>
        <taxon>Clostridia</taxon>
        <taxon>Eubacteriales</taxon>
        <taxon>Clostridiaceae</taxon>
        <taxon>Hathewaya</taxon>
    </lineage>
</organism>
<dbReference type="SUPFAM" id="SSF55205">
    <property type="entry name" value="EPT/RTPC-like"/>
    <property type="match status" value="1"/>
</dbReference>
<dbReference type="PROSITE" id="PS00885">
    <property type="entry name" value="EPSP_SYNTHASE_2"/>
    <property type="match status" value="1"/>
</dbReference>
<feature type="binding site" evidence="7">
    <location>
        <position position="174"/>
    </location>
    <ligand>
        <name>phosphoenolpyruvate</name>
        <dbReference type="ChEBI" id="CHEBI:58702"/>
    </ligand>
</feature>
<comment type="similarity">
    <text evidence="2 7">Belongs to the EPSP synthase family.</text>
</comment>
<dbReference type="InterPro" id="IPR013792">
    <property type="entry name" value="RNA3'P_cycl/enolpyr_Trfase_a/b"/>
</dbReference>
<evidence type="ECO:0000259" key="8">
    <source>
        <dbReference type="Pfam" id="PF00275"/>
    </source>
</evidence>
<gene>
    <name evidence="7" type="primary">aroA</name>
    <name evidence="9" type="ORF">QOZ93_002216</name>
</gene>
<dbReference type="PANTHER" id="PTHR21090:SF5">
    <property type="entry name" value="PENTAFUNCTIONAL AROM POLYPEPTIDE"/>
    <property type="match status" value="1"/>
</dbReference>
<dbReference type="InterPro" id="IPR023193">
    <property type="entry name" value="EPSP_synthase_CS"/>
</dbReference>
<dbReference type="PIRSF" id="PIRSF000505">
    <property type="entry name" value="EPSPS"/>
    <property type="match status" value="1"/>
</dbReference>
<evidence type="ECO:0000256" key="1">
    <source>
        <dbReference type="ARBA" id="ARBA00004811"/>
    </source>
</evidence>
<dbReference type="Proteomes" id="UP001224418">
    <property type="component" value="Unassembled WGS sequence"/>
</dbReference>
<dbReference type="RefSeq" id="WP_111940756.1">
    <property type="nucleotide sequence ID" value="NZ_BAAACJ010000035.1"/>
</dbReference>
<dbReference type="NCBIfam" id="TIGR01356">
    <property type="entry name" value="aroA"/>
    <property type="match status" value="1"/>
</dbReference>
<keyword evidence="10" id="KW-1185">Reference proteome</keyword>
<comment type="pathway">
    <text evidence="1 7">Metabolic intermediate biosynthesis; chorismate biosynthesis; chorismate from D-erythrose 4-phosphate and phosphoenolpyruvate: step 6/7.</text>
</comment>
<evidence type="ECO:0000256" key="6">
    <source>
        <dbReference type="ARBA" id="ARBA00044633"/>
    </source>
</evidence>
<dbReference type="GO" id="GO:0003866">
    <property type="term" value="F:3-phosphoshikimate 1-carboxyvinyltransferase activity"/>
    <property type="evidence" value="ECO:0007669"/>
    <property type="project" value="UniProtKB-EC"/>
</dbReference>
<feature type="binding site" evidence="7">
    <location>
        <position position="26"/>
    </location>
    <ligand>
        <name>3-phosphoshikimate</name>
        <dbReference type="ChEBI" id="CHEBI:145989"/>
    </ligand>
</feature>
<evidence type="ECO:0000313" key="9">
    <source>
        <dbReference type="EMBL" id="MDQ0480468.1"/>
    </source>
</evidence>
<feature type="binding site" evidence="7">
    <location>
        <position position="402"/>
    </location>
    <ligand>
        <name>phosphoenolpyruvate</name>
        <dbReference type="ChEBI" id="CHEBI:58702"/>
    </ligand>
</feature>
<evidence type="ECO:0000256" key="2">
    <source>
        <dbReference type="ARBA" id="ARBA00009948"/>
    </source>
</evidence>
<feature type="domain" description="Enolpyruvate transferase" evidence="8">
    <location>
        <begin position="7"/>
        <end position="409"/>
    </location>
</feature>
<comment type="caution">
    <text evidence="9">The sequence shown here is derived from an EMBL/GenBank/DDBJ whole genome shotgun (WGS) entry which is preliminary data.</text>
</comment>